<dbReference type="PIRSF" id="PIRSF000654">
    <property type="entry name" value="Integrin-linked_kinase"/>
    <property type="match status" value="1"/>
</dbReference>
<dbReference type="PANTHER" id="PTHR46863">
    <property type="entry name" value="OS09G0572100 PROTEIN"/>
    <property type="match status" value="1"/>
</dbReference>
<dbReference type="Proteomes" id="UP000822688">
    <property type="component" value="Chromosome 1"/>
</dbReference>
<name>A0A8T0J2W3_CERPU</name>
<feature type="domain" description="Protein kinase" evidence="2">
    <location>
        <begin position="96"/>
        <end position="420"/>
    </location>
</feature>
<evidence type="ECO:0000313" key="3">
    <source>
        <dbReference type="EMBL" id="KAG0589867.1"/>
    </source>
</evidence>
<comment type="caution">
    <text evidence="3">The sequence shown here is derived from an EMBL/GenBank/DDBJ whole genome shotgun (WGS) entry which is preliminary data.</text>
</comment>
<accession>A0A8T0J2W3</accession>
<feature type="region of interest" description="Disordered" evidence="1">
    <location>
        <begin position="8"/>
        <end position="63"/>
    </location>
</feature>
<dbReference type="SUPFAM" id="SSF56112">
    <property type="entry name" value="Protein kinase-like (PK-like)"/>
    <property type="match status" value="1"/>
</dbReference>
<feature type="compositionally biased region" description="Polar residues" evidence="1">
    <location>
        <begin position="11"/>
        <end position="21"/>
    </location>
</feature>
<dbReference type="InterPro" id="IPR000719">
    <property type="entry name" value="Prot_kinase_dom"/>
</dbReference>
<dbReference type="Pfam" id="PF07714">
    <property type="entry name" value="PK_Tyr_Ser-Thr"/>
    <property type="match status" value="1"/>
</dbReference>
<dbReference type="InterPro" id="IPR001245">
    <property type="entry name" value="Ser-Thr/Tyr_kinase_cat_dom"/>
</dbReference>
<evidence type="ECO:0000313" key="4">
    <source>
        <dbReference type="Proteomes" id="UP000822688"/>
    </source>
</evidence>
<sequence>MCLFRLRWPKQAQSRASSQVGTPKPRPFRKSPEDTSLELSTSYTISQSLSKESKGESRGSQTSTGSAISLASLKGMLSDGAQIFTHRDIIKATDNFSLGRKLGAGTFRGTMGGKNVTVVVEKRVSMDVDFVAEVKSICNLHHSSLARLIGACISGDQLYLVYEYIAGANLRHCLRSVIAPGFTTLKSWTVRLRVALDIAKGLEYLHEHASPPFVHKYIKSTSIILDNELHPRIANVGVARIRGETAVDPGASLYSASGKEVKTLDPNSSSRHQQQQQGVHLGRALGRSLGRSRSVKITGTHGYMAPEYTLSGLITPKLDVYAFGVVFLEILSGQEAVKLQQNPGEMEMRKTVLPDVIAAIFSDPEPRPKVRAWIDPLLRDAFPLDCACRAALVARKCVEANPDDRPPMRNVALSLEQIYMASKQWEDSMLASNDLMTNTLTAR</sequence>
<proteinExistence type="predicted"/>
<dbReference type="PROSITE" id="PS50011">
    <property type="entry name" value="PROTEIN_KINASE_DOM"/>
    <property type="match status" value="1"/>
</dbReference>
<dbReference type="InterPro" id="IPR011009">
    <property type="entry name" value="Kinase-like_dom_sf"/>
</dbReference>
<dbReference type="Pfam" id="PF00069">
    <property type="entry name" value="Pkinase"/>
    <property type="match status" value="1"/>
</dbReference>
<keyword evidence="4" id="KW-1185">Reference proteome</keyword>
<gene>
    <name evidence="3" type="ORF">KC19_1G054700</name>
</gene>
<evidence type="ECO:0000256" key="1">
    <source>
        <dbReference type="SAM" id="MobiDB-lite"/>
    </source>
</evidence>
<protein>
    <recommendedName>
        <fullName evidence="2">Protein kinase domain-containing protein</fullName>
    </recommendedName>
</protein>
<reference evidence="3" key="1">
    <citation type="submission" date="2020-06" db="EMBL/GenBank/DDBJ databases">
        <title>WGS assembly of Ceratodon purpureus strain R40.</title>
        <authorList>
            <person name="Carey S.B."/>
            <person name="Jenkins J."/>
            <person name="Shu S."/>
            <person name="Lovell J.T."/>
            <person name="Sreedasyam A."/>
            <person name="Maumus F."/>
            <person name="Tiley G.P."/>
            <person name="Fernandez-Pozo N."/>
            <person name="Barry K."/>
            <person name="Chen C."/>
            <person name="Wang M."/>
            <person name="Lipzen A."/>
            <person name="Daum C."/>
            <person name="Saski C.A."/>
            <person name="Payton A.C."/>
            <person name="Mcbreen J.C."/>
            <person name="Conrad R.E."/>
            <person name="Kollar L.M."/>
            <person name="Olsson S."/>
            <person name="Huttunen S."/>
            <person name="Landis J.B."/>
            <person name="Wickett N.J."/>
            <person name="Johnson M.G."/>
            <person name="Rensing S.A."/>
            <person name="Grimwood J."/>
            <person name="Schmutz J."/>
            <person name="Mcdaniel S.F."/>
        </authorList>
    </citation>
    <scope>NUCLEOTIDE SEQUENCE</scope>
    <source>
        <strain evidence="3">R40</strain>
    </source>
</reference>
<dbReference type="EMBL" id="CM026421">
    <property type="protein sequence ID" value="KAG0589867.1"/>
    <property type="molecule type" value="Genomic_DNA"/>
</dbReference>
<organism evidence="3 4">
    <name type="scientific">Ceratodon purpureus</name>
    <name type="common">Fire moss</name>
    <name type="synonym">Dicranum purpureum</name>
    <dbReference type="NCBI Taxonomy" id="3225"/>
    <lineage>
        <taxon>Eukaryota</taxon>
        <taxon>Viridiplantae</taxon>
        <taxon>Streptophyta</taxon>
        <taxon>Embryophyta</taxon>
        <taxon>Bryophyta</taxon>
        <taxon>Bryophytina</taxon>
        <taxon>Bryopsida</taxon>
        <taxon>Dicranidae</taxon>
        <taxon>Pseudoditrichales</taxon>
        <taxon>Ditrichaceae</taxon>
        <taxon>Ceratodon</taxon>
    </lineage>
</organism>
<dbReference type="PANTHER" id="PTHR46863:SF1">
    <property type="entry name" value="PROTEIN KINASE SUPERFAMILY PROTEIN"/>
    <property type="match status" value="1"/>
</dbReference>
<dbReference type="GO" id="GO:0005524">
    <property type="term" value="F:ATP binding"/>
    <property type="evidence" value="ECO:0007669"/>
    <property type="project" value="InterPro"/>
</dbReference>
<dbReference type="AlphaFoldDB" id="A0A8T0J2W3"/>
<dbReference type="OrthoDB" id="4062651at2759"/>
<dbReference type="Gene3D" id="3.30.200.20">
    <property type="entry name" value="Phosphorylase Kinase, domain 1"/>
    <property type="match status" value="1"/>
</dbReference>
<dbReference type="Gene3D" id="1.10.510.10">
    <property type="entry name" value="Transferase(Phosphotransferase) domain 1"/>
    <property type="match status" value="1"/>
</dbReference>
<dbReference type="GO" id="GO:0004672">
    <property type="term" value="F:protein kinase activity"/>
    <property type="evidence" value="ECO:0007669"/>
    <property type="project" value="InterPro"/>
</dbReference>
<feature type="compositionally biased region" description="Polar residues" evidence="1">
    <location>
        <begin position="37"/>
        <end position="50"/>
    </location>
</feature>
<evidence type="ECO:0000259" key="2">
    <source>
        <dbReference type="PROSITE" id="PS50011"/>
    </source>
</evidence>